<dbReference type="InterPro" id="IPR035979">
    <property type="entry name" value="RBD_domain_sf"/>
</dbReference>
<evidence type="ECO:0000256" key="2">
    <source>
        <dbReference type="PROSITE-ProRule" id="PRU00176"/>
    </source>
</evidence>
<dbReference type="InterPro" id="IPR006509">
    <property type="entry name" value="RBM39_SF"/>
</dbReference>
<evidence type="ECO:0000313" key="6">
    <source>
        <dbReference type="Proteomes" id="UP001562425"/>
    </source>
</evidence>
<dbReference type="Pfam" id="PF00076">
    <property type="entry name" value="RRM_1"/>
    <property type="match status" value="1"/>
</dbReference>
<dbReference type="AlphaFoldDB" id="A0ABD1DTN6"/>
<keyword evidence="1 2" id="KW-0694">RNA-binding</keyword>
<accession>A0ABD1DTN6</accession>
<dbReference type="GO" id="GO:0003723">
    <property type="term" value="F:RNA binding"/>
    <property type="evidence" value="ECO:0007669"/>
    <property type="project" value="UniProtKB-UniRule"/>
</dbReference>
<dbReference type="EMBL" id="JBEHCU010002239">
    <property type="protein sequence ID" value="KAL1402983.1"/>
    <property type="molecule type" value="Genomic_DNA"/>
</dbReference>
<dbReference type="Gene3D" id="3.30.70.330">
    <property type="match status" value="1"/>
</dbReference>
<evidence type="ECO:0000313" key="5">
    <source>
        <dbReference type="EMBL" id="KAL1402983.1"/>
    </source>
</evidence>
<gene>
    <name evidence="5" type="ORF">pipiens_020524</name>
</gene>
<evidence type="ECO:0000259" key="4">
    <source>
        <dbReference type="PROSITE" id="PS50102"/>
    </source>
</evidence>
<sequence>MTPLTTIIVPNPRGAPSRNRDAPAPIAELATAKAKGPNEGKELLRSINMQQLAAEFAPFGTVSALRLVIDKETGRSKGFGYVQYVEAADASKAKGFQ</sequence>
<name>A0ABD1DTN6_CULPP</name>
<dbReference type="SUPFAM" id="SSF54928">
    <property type="entry name" value="RNA-binding domain, RBD"/>
    <property type="match status" value="1"/>
</dbReference>
<dbReference type="InterPro" id="IPR012677">
    <property type="entry name" value="Nucleotide-bd_a/b_plait_sf"/>
</dbReference>
<dbReference type="InterPro" id="IPR000504">
    <property type="entry name" value="RRM_dom"/>
</dbReference>
<evidence type="ECO:0000256" key="3">
    <source>
        <dbReference type="SAM" id="MobiDB-lite"/>
    </source>
</evidence>
<dbReference type="PROSITE" id="PS50102">
    <property type="entry name" value="RRM"/>
    <property type="match status" value="1"/>
</dbReference>
<feature type="non-terminal residue" evidence="5">
    <location>
        <position position="97"/>
    </location>
</feature>
<dbReference type="PANTHER" id="PTHR48036">
    <property type="entry name" value="SPLICING FACTOR (PAD-1), PUTATIVE (AFU_ORTHOLOGUE AFUA_1G15810)-RELATED"/>
    <property type="match status" value="1"/>
</dbReference>
<organism evidence="5 6">
    <name type="scientific">Culex pipiens pipiens</name>
    <name type="common">Northern house mosquito</name>
    <dbReference type="NCBI Taxonomy" id="38569"/>
    <lineage>
        <taxon>Eukaryota</taxon>
        <taxon>Metazoa</taxon>
        <taxon>Ecdysozoa</taxon>
        <taxon>Arthropoda</taxon>
        <taxon>Hexapoda</taxon>
        <taxon>Insecta</taxon>
        <taxon>Pterygota</taxon>
        <taxon>Neoptera</taxon>
        <taxon>Endopterygota</taxon>
        <taxon>Diptera</taxon>
        <taxon>Nematocera</taxon>
        <taxon>Culicoidea</taxon>
        <taxon>Culicidae</taxon>
        <taxon>Culicinae</taxon>
        <taxon>Culicini</taxon>
        <taxon>Culex</taxon>
        <taxon>Culex</taxon>
    </lineage>
</organism>
<protein>
    <recommendedName>
        <fullName evidence="4">RRM domain-containing protein</fullName>
    </recommendedName>
</protein>
<proteinExistence type="predicted"/>
<feature type="region of interest" description="Disordered" evidence="3">
    <location>
        <begin position="1"/>
        <end position="21"/>
    </location>
</feature>
<evidence type="ECO:0000256" key="1">
    <source>
        <dbReference type="ARBA" id="ARBA00022884"/>
    </source>
</evidence>
<feature type="domain" description="RRM" evidence="4">
    <location>
        <begin position="43"/>
        <end position="97"/>
    </location>
</feature>
<dbReference type="Proteomes" id="UP001562425">
    <property type="component" value="Unassembled WGS sequence"/>
</dbReference>
<reference evidence="5 6" key="1">
    <citation type="submission" date="2024-05" db="EMBL/GenBank/DDBJ databases">
        <title>Culex pipiens pipiens assembly and annotation.</title>
        <authorList>
            <person name="Alout H."/>
            <person name="Durand T."/>
        </authorList>
    </citation>
    <scope>NUCLEOTIDE SEQUENCE [LARGE SCALE GENOMIC DNA]</scope>
    <source>
        <strain evidence="5">HA-2024</strain>
        <tissue evidence="5">Whole body</tissue>
    </source>
</reference>
<keyword evidence="6" id="KW-1185">Reference proteome</keyword>
<comment type="caution">
    <text evidence="5">The sequence shown here is derived from an EMBL/GenBank/DDBJ whole genome shotgun (WGS) entry which is preliminary data.</text>
</comment>